<dbReference type="Proteomes" id="UP000297452">
    <property type="component" value="Unassembled WGS sequence"/>
</dbReference>
<evidence type="ECO:0000313" key="1">
    <source>
        <dbReference type="EMBL" id="TGO31837.1"/>
    </source>
</evidence>
<dbReference type="AlphaFoldDB" id="A0A4Z1GCS1"/>
<dbReference type="InterPro" id="IPR012334">
    <property type="entry name" value="Pectin_lyas_fold"/>
</dbReference>
<protein>
    <submittedName>
        <fullName evidence="1">Uncharacterized protein</fullName>
    </submittedName>
</protein>
<proteinExistence type="predicted"/>
<dbReference type="SUPFAM" id="SSF51126">
    <property type="entry name" value="Pectin lyase-like"/>
    <property type="match status" value="1"/>
</dbReference>
<reference evidence="1 2" key="1">
    <citation type="submission" date="2017-12" db="EMBL/GenBank/DDBJ databases">
        <title>Comparative genomics of Botrytis spp.</title>
        <authorList>
            <person name="Valero-Jimenez C.A."/>
            <person name="Tapia P."/>
            <person name="Veloso J."/>
            <person name="Silva-Moreno E."/>
            <person name="Staats M."/>
            <person name="Valdes J.H."/>
            <person name="Van Kan J.A.L."/>
        </authorList>
    </citation>
    <scope>NUCLEOTIDE SEQUENCE [LARGE SCALE GENOMIC DNA]</scope>
    <source>
        <strain evidence="1 2">MUCL2120</strain>
    </source>
</reference>
<dbReference type="EMBL" id="PQXJ01005187">
    <property type="protein sequence ID" value="TGO31837.1"/>
    <property type="molecule type" value="Genomic_DNA"/>
</dbReference>
<sequence>MVVDLKLKAYTYQLNQMFSSKLPTTIAGGSAFQIGEVAKVLTEGNIFENTVTSVQFDIPSNPLWSSSNGVTGYASILGHNCQTNNLAASKSFAGTNTNVLTITKNLTSSFTAITDVSTIKINILKNTSIGKI</sequence>
<evidence type="ECO:0000313" key="2">
    <source>
        <dbReference type="Proteomes" id="UP000297452"/>
    </source>
</evidence>
<dbReference type="OrthoDB" id="1637350at2759"/>
<gene>
    <name evidence="1" type="ORF">BOTNAR_5195g00010</name>
</gene>
<name>A0A4Z1GCS1_9HELO</name>
<organism evidence="1 2">
    <name type="scientific">Botryotinia narcissicola</name>
    <dbReference type="NCBI Taxonomy" id="278944"/>
    <lineage>
        <taxon>Eukaryota</taxon>
        <taxon>Fungi</taxon>
        <taxon>Dikarya</taxon>
        <taxon>Ascomycota</taxon>
        <taxon>Pezizomycotina</taxon>
        <taxon>Leotiomycetes</taxon>
        <taxon>Helotiales</taxon>
        <taxon>Sclerotiniaceae</taxon>
        <taxon>Botryotinia</taxon>
    </lineage>
</organism>
<dbReference type="InterPro" id="IPR011050">
    <property type="entry name" value="Pectin_lyase_fold/virulence"/>
</dbReference>
<dbReference type="Gene3D" id="2.160.20.10">
    <property type="entry name" value="Single-stranded right-handed beta-helix, Pectin lyase-like"/>
    <property type="match status" value="1"/>
</dbReference>
<accession>A0A4Z1GCS1</accession>
<keyword evidence="2" id="KW-1185">Reference proteome</keyword>
<comment type="caution">
    <text evidence="1">The sequence shown here is derived from an EMBL/GenBank/DDBJ whole genome shotgun (WGS) entry which is preliminary data.</text>
</comment>